<keyword evidence="3" id="KW-1185">Reference proteome</keyword>
<protein>
    <recommendedName>
        <fullName evidence="1">Hypervirulence associated protein TUDOR domain-containing protein</fullName>
    </recommendedName>
</protein>
<evidence type="ECO:0000313" key="3">
    <source>
        <dbReference type="Proteomes" id="UP000280368"/>
    </source>
</evidence>
<comment type="caution">
    <text evidence="2">The sequence shown here is derived from an EMBL/GenBank/DDBJ whole genome shotgun (WGS) entry which is preliminary data.</text>
</comment>
<gene>
    <name evidence="2" type="ORF">BC961_1247</name>
</gene>
<feature type="domain" description="Hypervirulence associated protein TUDOR" evidence="1">
    <location>
        <begin position="3"/>
        <end position="48"/>
    </location>
</feature>
<name>A0A3M0A3H1_9FLAO</name>
<dbReference type="InterPro" id="IPR021331">
    <property type="entry name" value="Hva1_TUDOR"/>
</dbReference>
<evidence type="ECO:0000313" key="2">
    <source>
        <dbReference type="EMBL" id="RMA77248.1"/>
    </source>
</evidence>
<reference evidence="2 3" key="1">
    <citation type="submission" date="2018-10" db="EMBL/GenBank/DDBJ databases">
        <title>Genomic Encyclopedia of Archaeal and Bacterial Type Strains, Phase II (KMG-II): from individual species to whole genera.</title>
        <authorList>
            <person name="Goeker M."/>
        </authorList>
    </citation>
    <scope>NUCLEOTIDE SEQUENCE [LARGE SCALE GENOMIC DNA]</scope>
    <source>
        <strain evidence="2 3">DSM 19727</strain>
    </source>
</reference>
<proteinExistence type="predicted"/>
<evidence type="ECO:0000259" key="1">
    <source>
        <dbReference type="Pfam" id="PF11160"/>
    </source>
</evidence>
<accession>A0A3M0A3H1</accession>
<sequence length="52" mass="6048">MSYGTIIKIHIKDFDYEGYTHHANEKDPQYGFKSSKTDYIAAHKRTALTKVK</sequence>
<dbReference type="AlphaFoldDB" id="A0A3M0A3H1"/>
<dbReference type="Pfam" id="PF11160">
    <property type="entry name" value="Hva1_TUDOR"/>
    <property type="match status" value="1"/>
</dbReference>
<dbReference type="Proteomes" id="UP000280368">
    <property type="component" value="Unassembled WGS sequence"/>
</dbReference>
<dbReference type="EMBL" id="REFH01000008">
    <property type="protein sequence ID" value="RMA77248.1"/>
    <property type="molecule type" value="Genomic_DNA"/>
</dbReference>
<organism evidence="2 3">
    <name type="scientific">Flavobacterium weaverense</name>
    <dbReference type="NCBI Taxonomy" id="271156"/>
    <lineage>
        <taxon>Bacteria</taxon>
        <taxon>Pseudomonadati</taxon>
        <taxon>Bacteroidota</taxon>
        <taxon>Flavobacteriia</taxon>
        <taxon>Flavobacteriales</taxon>
        <taxon>Flavobacteriaceae</taxon>
        <taxon>Flavobacterium</taxon>
    </lineage>
</organism>